<dbReference type="OrthoDB" id="8591238at2"/>
<keyword evidence="2" id="KW-0805">Transcription regulation</keyword>
<dbReference type="InterPro" id="IPR058163">
    <property type="entry name" value="LysR-type_TF_proteobact-type"/>
</dbReference>
<keyword evidence="3" id="KW-0238">DNA-binding</keyword>
<dbReference type="InterPro" id="IPR036390">
    <property type="entry name" value="WH_DNA-bd_sf"/>
</dbReference>
<keyword evidence="7" id="KW-1185">Reference proteome</keyword>
<dbReference type="FunFam" id="1.10.10.10:FF:000001">
    <property type="entry name" value="LysR family transcriptional regulator"/>
    <property type="match status" value="1"/>
</dbReference>
<dbReference type="Gene3D" id="1.10.10.10">
    <property type="entry name" value="Winged helix-like DNA-binding domain superfamily/Winged helix DNA-binding domain"/>
    <property type="match status" value="1"/>
</dbReference>
<dbReference type="RefSeq" id="WP_086063869.1">
    <property type="nucleotide sequence ID" value="NZ_CP021108.1"/>
</dbReference>
<reference evidence="6 7" key="1">
    <citation type="submission" date="2017-05" db="EMBL/GenBank/DDBJ databases">
        <title>Complete and WGS of Bordetella genogroups.</title>
        <authorList>
            <person name="Spilker T."/>
            <person name="LiPuma J."/>
        </authorList>
    </citation>
    <scope>NUCLEOTIDE SEQUENCE [LARGE SCALE GENOMIC DNA]</scope>
    <source>
        <strain evidence="6 7">AU19157</strain>
    </source>
</reference>
<dbReference type="PRINTS" id="PR00039">
    <property type="entry name" value="HTHLYSR"/>
</dbReference>
<dbReference type="SUPFAM" id="SSF46785">
    <property type="entry name" value="Winged helix' DNA-binding domain"/>
    <property type="match status" value="1"/>
</dbReference>
<feature type="domain" description="HTH lysR-type" evidence="5">
    <location>
        <begin position="7"/>
        <end position="64"/>
    </location>
</feature>
<accession>A0A1W6YHR7</accession>
<gene>
    <name evidence="6" type="ORF">CAL12_07205</name>
</gene>
<evidence type="ECO:0000259" key="5">
    <source>
        <dbReference type="PROSITE" id="PS50931"/>
    </source>
</evidence>
<dbReference type="Proteomes" id="UP000194151">
    <property type="component" value="Chromosome"/>
</dbReference>
<dbReference type="GO" id="GO:0003700">
    <property type="term" value="F:DNA-binding transcription factor activity"/>
    <property type="evidence" value="ECO:0007669"/>
    <property type="project" value="InterPro"/>
</dbReference>
<dbReference type="InterPro" id="IPR036388">
    <property type="entry name" value="WH-like_DNA-bd_sf"/>
</dbReference>
<evidence type="ECO:0000256" key="1">
    <source>
        <dbReference type="ARBA" id="ARBA00009437"/>
    </source>
</evidence>
<protein>
    <submittedName>
        <fullName evidence="6">LysR family transcriptional regulator</fullName>
    </submittedName>
</protein>
<dbReference type="GO" id="GO:0043565">
    <property type="term" value="F:sequence-specific DNA binding"/>
    <property type="evidence" value="ECO:0007669"/>
    <property type="project" value="TreeGrafter"/>
</dbReference>
<dbReference type="InterPro" id="IPR000847">
    <property type="entry name" value="LysR_HTH_N"/>
</dbReference>
<comment type="similarity">
    <text evidence="1">Belongs to the LysR transcriptional regulatory family.</text>
</comment>
<sequence>MDDKPSIPLVAIRAFTAVGRYGSFTRAAAALGITQSAVSRHVATLEELAGGPLFTRSGPHISPTPAGSQFYDAVRDAMSTIELATIQLSQGRHSHDRLVVRTSMPSFAMTVVIPALGNFTARHAVAVDLVTSLSSPQPRDEFDVLITRDLSLPGAESWELFREELVCVAAPAVAKRHAARSPSSWPLIASRSRPDAIPIWAVAKGLSADALHVCAVYDHLFLAVAAAIGGTGLLVIPRIVVQDQLDNATLVLVDEEPVASGATYAAYVSAYSRHVQAAREFCRWLKRMLRDRGRSPTGRMPGV</sequence>
<dbReference type="PANTHER" id="PTHR30537:SF74">
    <property type="entry name" value="HTH-TYPE TRANSCRIPTIONAL REGULATOR TRPI"/>
    <property type="match status" value="1"/>
</dbReference>
<dbReference type="AlphaFoldDB" id="A0A1W6YHR7"/>
<dbReference type="EMBL" id="CP021108">
    <property type="protein sequence ID" value="ARP80646.1"/>
    <property type="molecule type" value="Genomic_DNA"/>
</dbReference>
<dbReference type="Pfam" id="PF00126">
    <property type="entry name" value="HTH_1"/>
    <property type="match status" value="1"/>
</dbReference>
<dbReference type="GO" id="GO:0006351">
    <property type="term" value="P:DNA-templated transcription"/>
    <property type="evidence" value="ECO:0007669"/>
    <property type="project" value="TreeGrafter"/>
</dbReference>
<dbReference type="PROSITE" id="PS50931">
    <property type="entry name" value="HTH_LYSR"/>
    <property type="match status" value="1"/>
</dbReference>
<evidence type="ECO:0000313" key="6">
    <source>
        <dbReference type="EMBL" id="ARP80646.1"/>
    </source>
</evidence>
<dbReference type="Pfam" id="PF03466">
    <property type="entry name" value="LysR_substrate"/>
    <property type="match status" value="1"/>
</dbReference>
<dbReference type="InterPro" id="IPR005119">
    <property type="entry name" value="LysR_subst-bd"/>
</dbReference>
<dbReference type="PANTHER" id="PTHR30537">
    <property type="entry name" value="HTH-TYPE TRANSCRIPTIONAL REGULATOR"/>
    <property type="match status" value="1"/>
</dbReference>
<evidence type="ECO:0000313" key="7">
    <source>
        <dbReference type="Proteomes" id="UP000194151"/>
    </source>
</evidence>
<keyword evidence="4" id="KW-0804">Transcription</keyword>
<dbReference type="SUPFAM" id="SSF53850">
    <property type="entry name" value="Periplasmic binding protein-like II"/>
    <property type="match status" value="1"/>
</dbReference>
<evidence type="ECO:0000256" key="2">
    <source>
        <dbReference type="ARBA" id="ARBA00023015"/>
    </source>
</evidence>
<name>A0A1W6YHR7_9BORD</name>
<evidence type="ECO:0000256" key="3">
    <source>
        <dbReference type="ARBA" id="ARBA00023125"/>
    </source>
</evidence>
<evidence type="ECO:0000256" key="4">
    <source>
        <dbReference type="ARBA" id="ARBA00023163"/>
    </source>
</evidence>
<dbReference type="Gene3D" id="3.40.190.10">
    <property type="entry name" value="Periplasmic binding protein-like II"/>
    <property type="match status" value="2"/>
</dbReference>
<dbReference type="STRING" id="1416806.CAL12_07205"/>
<proteinExistence type="inferred from homology"/>
<dbReference type="KEGG" id="bgv:CAL12_07205"/>
<organism evidence="6 7">
    <name type="scientific">Bordetella genomosp. 8</name>
    <dbReference type="NCBI Taxonomy" id="1416806"/>
    <lineage>
        <taxon>Bacteria</taxon>
        <taxon>Pseudomonadati</taxon>
        <taxon>Pseudomonadota</taxon>
        <taxon>Betaproteobacteria</taxon>
        <taxon>Burkholderiales</taxon>
        <taxon>Alcaligenaceae</taxon>
        <taxon>Bordetella</taxon>
    </lineage>
</organism>